<reference evidence="3" key="1">
    <citation type="journal article" date="2019" name="Int. J. Syst. Evol. Microbiol.">
        <title>The Global Catalogue of Microorganisms (GCM) 10K type strain sequencing project: providing services to taxonomists for standard genome sequencing and annotation.</title>
        <authorList>
            <consortium name="The Broad Institute Genomics Platform"/>
            <consortium name="The Broad Institute Genome Sequencing Center for Infectious Disease"/>
            <person name="Wu L."/>
            <person name="Ma J."/>
        </authorList>
    </citation>
    <scope>NUCLEOTIDE SEQUENCE [LARGE SCALE GENOMIC DNA]</scope>
    <source>
        <strain evidence="3">CCUG 60559</strain>
    </source>
</reference>
<sequence length="264" mass="28961">MKPASTDKARVLLVHGMWSTPGTLDEVRDAFVEEGYDVEALRLPLHVPKAEHTPASKAKLARTRLQDYVEYLVEYVRRQESPPILVGHSMGGLLGQLVAARLPCKRLILLSSAAPAGINGLSWSAIRTLGRNLLRFPLWHSVTEVNLANVKYGIANAQSSALQQEIHESCTYESGMATFQISMGVLLRSHGASHVNVPNIQCPVLIIGGTADRITPVRIQRSIAKRFGTCGMLVEIPGCCHWTVGGRFFPEVRSEIFRWLGAAS</sequence>
<evidence type="ECO:0000313" key="2">
    <source>
        <dbReference type="EMBL" id="MFC7294021.1"/>
    </source>
</evidence>
<evidence type="ECO:0000259" key="1">
    <source>
        <dbReference type="Pfam" id="PF12697"/>
    </source>
</evidence>
<evidence type="ECO:0000313" key="3">
    <source>
        <dbReference type="Proteomes" id="UP001596506"/>
    </source>
</evidence>
<protein>
    <submittedName>
        <fullName evidence="2">Alpha/beta hydrolase</fullName>
    </submittedName>
</protein>
<proteinExistence type="predicted"/>
<keyword evidence="3" id="KW-1185">Reference proteome</keyword>
<dbReference type="SUPFAM" id="SSF53474">
    <property type="entry name" value="alpha/beta-Hydrolases"/>
    <property type="match status" value="1"/>
</dbReference>
<dbReference type="Pfam" id="PF12697">
    <property type="entry name" value="Abhydrolase_6"/>
    <property type="match status" value="1"/>
</dbReference>
<dbReference type="InterPro" id="IPR029058">
    <property type="entry name" value="AB_hydrolase_fold"/>
</dbReference>
<organism evidence="2 3">
    <name type="scientific">Marinobacter aromaticivorans</name>
    <dbReference type="NCBI Taxonomy" id="1494078"/>
    <lineage>
        <taxon>Bacteria</taxon>
        <taxon>Pseudomonadati</taxon>
        <taxon>Pseudomonadota</taxon>
        <taxon>Gammaproteobacteria</taxon>
        <taxon>Pseudomonadales</taxon>
        <taxon>Marinobacteraceae</taxon>
        <taxon>Marinobacter</taxon>
    </lineage>
</organism>
<dbReference type="InterPro" id="IPR000073">
    <property type="entry name" value="AB_hydrolase_1"/>
</dbReference>
<gene>
    <name evidence="2" type="ORF">ACFQQA_04705</name>
</gene>
<keyword evidence="2" id="KW-0378">Hydrolase</keyword>
<dbReference type="Proteomes" id="UP001596506">
    <property type="component" value="Unassembled WGS sequence"/>
</dbReference>
<dbReference type="RefSeq" id="WP_100687805.1">
    <property type="nucleotide sequence ID" value="NZ_JBHTBD010000001.1"/>
</dbReference>
<name>A0ABW2IS55_9GAMM</name>
<dbReference type="EMBL" id="JBHTBD010000001">
    <property type="protein sequence ID" value="MFC7294021.1"/>
    <property type="molecule type" value="Genomic_DNA"/>
</dbReference>
<dbReference type="Gene3D" id="3.40.50.1820">
    <property type="entry name" value="alpha/beta hydrolase"/>
    <property type="match status" value="1"/>
</dbReference>
<dbReference type="PANTHER" id="PTHR42886:SF29">
    <property type="entry name" value="PUMMELIG, ISOFORM A"/>
    <property type="match status" value="1"/>
</dbReference>
<dbReference type="PANTHER" id="PTHR42886">
    <property type="entry name" value="RE40534P-RELATED"/>
    <property type="match status" value="1"/>
</dbReference>
<accession>A0ABW2IS55</accession>
<comment type="caution">
    <text evidence="2">The sequence shown here is derived from an EMBL/GenBank/DDBJ whole genome shotgun (WGS) entry which is preliminary data.</text>
</comment>
<feature type="domain" description="AB hydrolase-1" evidence="1">
    <location>
        <begin position="11"/>
        <end position="241"/>
    </location>
</feature>
<dbReference type="GO" id="GO:0016787">
    <property type="term" value="F:hydrolase activity"/>
    <property type="evidence" value="ECO:0007669"/>
    <property type="project" value="UniProtKB-KW"/>
</dbReference>